<feature type="compositionally biased region" description="Polar residues" evidence="2">
    <location>
        <begin position="1"/>
        <end position="13"/>
    </location>
</feature>
<dbReference type="SUPFAM" id="SSF56672">
    <property type="entry name" value="DNA/RNA polymerases"/>
    <property type="match status" value="1"/>
</dbReference>
<dbReference type="InterPro" id="IPR013087">
    <property type="entry name" value="Znf_C2H2_type"/>
</dbReference>
<evidence type="ECO:0000256" key="2">
    <source>
        <dbReference type="SAM" id="MobiDB-lite"/>
    </source>
</evidence>
<dbReference type="Gene3D" id="3.30.160.60">
    <property type="entry name" value="Classic Zinc Finger"/>
    <property type="match status" value="1"/>
</dbReference>
<dbReference type="Ensembl" id="ENSHCOT00000004933.1">
    <property type="protein sequence ID" value="ENSHCOP00000005702.1"/>
    <property type="gene ID" value="ENSHCOG00000007389.1"/>
</dbReference>
<keyword evidence="1" id="KW-0479">Metal-binding</keyword>
<accession>A0A3Q2XNQ7</accession>
<dbReference type="GO" id="GO:0008270">
    <property type="term" value="F:zinc ion binding"/>
    <property type="evidence" value="ECO:0007669"/>
    <property type="project" value="UniProtKB-KW"/>
</dbReference>
<keyword evidence="1" id="KW-0862">Zinc</keyword>
<feature type="domain" description="C2H2-type" evidence="3">
    <location>
        <begin position="140"/>
        <end position="168"/>
    </location>
</feature>
<dbReference type="AlphaFoldDB" id="A0A3Q2XNQ7"/>
<feature type="domain" description="Reverse transcriptase" evidence="4">
    <location>
        <begin position="371"/>
        <end position="647"/>
    </location>
</feature>
<reference evidence="5" key="2">
    <citation type="submission" date="2025-09" db="UniProtKB">
        <authorList>
            <consortium name="Ensembl"/>
        </authorList>
    </citation>
    <scope>IDENTIFICATION</scope>
</reference>
<dbReference type="SMART" id="SM00355">
    <property type="entry name" value="ZnF_C2H2"/>
    <property type="match status" value="2"/>
</dbReference>
<organism evidence="5 6">
    <name type="scientific">Hippocampus comes</name>
    <name type="common">Tiger tail seahorse</name>
    <dbReference type="NCBI Taxonomy" id="109280"/>
    <lineage>
        <taxon>Eukaryota</taxon>
        <taxon>Metazoa</taxon>
        <taxon>Chordata</taxon>
        <taxon>Craniata</taxon>
        <taxon>Vertebrata</taxon>
        <taxon>Euteleostomi</taxon>
        <taxon>Actinopterygii</taxon>
        <taxon>Neopterygii</taxon>
        <taxon>Teleostei</taxon>
        <taxon>Neoteleostei</taxon>
        <taxon>Acanthomorphata</taxon>
        <taxon>Syngnathiaria</taxon>
        <taxon>Syngnathiformes</taxon>
        <taxon>Syngnathoidei</taxon>
        <taxon>Syngnathidae</taxon>
        <taxon>Hippocampus</taxon>
    </lineage>
</organism>
<protein>
    <recommendedName>
        <fullName evidence="7">Reverse transcriptase domain-containing protein</fullName>
    </recommendedName>
</protein>
<dbReference type="PROSITE" id="PS50157">
    <property type="entry name" value="ZINC_FINGER_C2H2_2"/>
    <property type="match status" value="1"/>
</dbReference>
<feature type="region of interest" description="Disordered" evidence="2">
    <location>
        <begin position="1"/>
        <end position="22"/>
    </location>
</feature>
<dbReference type="CDD" id="cd01650">
    <property type="entry name" value="RT_nLTR_like"/>
    <property type="match status" value="1"/>
</dbReference>
<evidence type="ECO:0000259" key="4">
    <source>
        <dbReference type="PROSITE" id="PS50878"/>
    </source>
</evidence>
<reference evidence="5" key="1">
    <citation type="submission" date="2025-08" db="UniProtKB">
        <authorList>
            <consortium name="Ensembl"/>
        </authorList>
    </citation>
    <scope>IDENTIFICATION</scope>
</reference>
<evidence type="ECO:0008006" key="7">
    <source>
        <dbReference type="Google" id="ProtNLM"/>
    </source>
</evidence>
<keyword evidence="6" id="KW-1185">Reference proteome</keyword>
<sequence>ADLSGSSKYSNESFEGRSGEGFHVNSNDVQRVHPELWRNGTCISDTPEISFKKRKLFESKTSPSPIRLMIKIPRFEAACPLCGVNIWGTGTLGKHLTSRHGNVKVCYICRKCNKLSSNCHSIACHVPKCTTPLAAQLMGTLCALCGKRFTTNRGLSQHMRHTHPLENEQKISRLQTKRPTHQRVDIFTPNKKRCISRSIIKMVMKSEGTNSTSDNNAELLIKALGKNRKPKNLDPTRQPMVTEPMSSKTRRLYKTASFKSYQMMYDKDQSTLANLILDGRDITKCKIPMATLHATFLMRWQRKTEYKGLGPFRSIGGVLNDTLYKPITPSEVINNLNKMKNGTAPGPDGITKKNLTNWDVYGVALALEYTRWLIQGTIPAAVKECKKGLLPKSTNPDDLEITSNWRPITIGSMLLRLFSRILTMRLAQACPLNPRQRGFMTDANGCAENLMILDNLIMNSRSNRTTLAVVFIDFAKAFDSITHDHILHALKRRGLDHHIWGLIKDSYESCTTRINCGKITSDTIQILVGVKQGDPMSPLLFNLSMDPLIQCLEDSTDGLELNGRRISTLAFADDLVLVSGSERGMSNLLASLEKFCRLTGLSVQPKKCCGFLYDRGLLNARDPWRLEGLPIQLINPGDKAKYIGVHIRPDKGIVPPELKEDMIRWLTNIKKAYLKPSQKITILNTFAIPRIIYKASMGKTPLTYLIEIDRIIRKAVKNWLHLNSMTSNGLLYFRICDGGLGIVRLEKLIPTIRMKCIWGMCYSTDNWTRAVAHEMVKQPEWDRLWKATGGTPGTAPKPNRVPDIDDDPGNMQAIGLPDWRDQENLMWEKLGQHNKGVAMFRNDKISNTWLRDPRKVSFKPKHYLMGLALRSGLPPTSIDRYSVSTQTNPACRRCGTEPESLSHILGRCTYVKRNIIRRHNKLCDDLQTEMERYKWEVLREVQIPNKNGVTQIPDIVALKNGTVLIIDVTVRYEISNFPLTLAAEEKVSKYAGIGPIVMHMLCAKTFKVFGFPIGVRGKWPTCNNPVLKAIGLPANRRISFAKFLSRRVLLYSIDIVNGFCKI</sequence>
<dbReference type="PROSITE" id="PS00028">
    <property type="entry name" value="ZINC_FINGER_C2H2_1"/>
    <property type="match status" value="1"/>
</dbReference>
<proteinExistence type="predicted"/>
<dbReference type="PROSITE" id="PS50878">
    <property type="entry name" value="RT_POL"/>
    <property type="match status" value="1"/>
</dbReference>
<dbReference type="OMA" id="SESWERM"/>
<dbReference type="Pfam" id="PF00078">
    <property type="entry name" value="RVT_1"/>
    <property type="match status" value="1"/>
</dbReference>
<dbReference type="GeneTree" id="ENSGT00400000024060"/>
<evidence type="ECO:0000256" key="1">
    <source>
        <dbReference type="PROSITE-ProRule" id="PRU00042"/>
    </source>
</evidence>
<feature type="region of interest" description="Disordered" evidence="2">
    <location>
        <begin position="788"/>
        <end position="807"/>
    </location>
</feature>
<feature type="region of interest" description="Disordered" evidence="2">
    <location>
        <begin position="228"/>
        <end position="248"/>
    </location>
</feature>
<dbReference type="PANTHER" id="PTHR19446">
    <property type="entry name" value="REVERSE TRANSCRIPTASES"/>
    <property type="match status" value="1"/>
</dbReference>
<dbReference type="InterPro" id="IPR043502">
    <property type="entry name" value="DNA/RNA_pol_sf"/>
</dbReference>
<name>A0A3Q2XNQ7_HIPCM</name>
<dbReference type="InterPro" id="IPR000477">
    <property type="entry name" value="RT_dom"/>
</dbReference>
<evidence type="ECO:0000313" key="6">
    <source>
        <dbReference type="Proteomes" id="UP000264820"/>
    </source>
</evidence>
<dbReference type="Proteomes" id="UP000264820">
    <property type="component" value="Unplaced"/>
</dbReference>
<evidence type="ECO:0000313" key="5">
    <source>
        <dbReference type="Ensembl" id="ENSHCOP00000005702.1"/>
    </source>
</evidence>
<evidence type="ECO:0000259" key="3">
    <source>
        <dbReference type="PROSITE" id="PS50157"/>
    </source>
</evidence>
<keyword evidence="1" id="KW-0863">Zinc-finger</keyword>